<evidence type="ECO:0000313" key="2">
    <source>
        <dbReference type="EMBL" id="GKY86502.1"/>
    </source>
</evidence>
<reference evidence="2" key="1">
    <citation type="journal article" date="2023" name="Int. J. Syst. Evol. Microbiol.">
        <title>Sinisalibacter aestuarii sp. nov., isolated from estuarine sediment of the Arakawa River.</title>
        <authorList>
            <person name="Arafat S.T."/>
            <person name="Hirano S."/>
            <person name="Sato A."/>
            <person name="Takeuchi K."/>
            <person name="Yasuda T."/>
            <person name="Terahara T."/>
            <person name="Hamada M."/>
            <person name="Kobayashi T."/>
        </authorList>
    </citation>
    <scope>NUCLEOTIDE SEQUENCE</scope>
    <source>
        <strain evidence="2">B-399</strain>
    </source>
</reference>
<keyword evidence="2" id="KW-0808">Transferase</keyword>
<dbReference type="Proteomes" id="UP001144205">
    <property type="component" value="Unassembled WGS sequence"/>
</dbReference>
<proteinExistence type="predicted"/>
<dbReference type="CDD" id="cd06578">
    <property type="entry name" value="HemD"/>
    <property type="match status" value="1"/>
</dbReference>
<gene>
    <name evidence="2" type="ORF">STA1M1_03710</name>
</gene>
<dbReference type="InterPro" id="IPR003754">
    <property type="entry name" value="4pyrrol_synth_uPrphyn_synth"/>
</dbReference>
<sequence length="223" mass="22898">MTPTLVLTRPEAQSREIAAALGGSVPVIVSPVMRIAAAGPVPRLDGYAGVILTSANALDFVPRLDDVPAWCVGVRTADAARAAGADLRLVATDAEEFIARFDGAGPLLHLRGEHARGKIAERLSLAGTETDEAVIYRQERLPLSGAALAALSGAAPVILPLYSPRSARLVGAQIDRVGPNVGVIAMSPAVAQAWNDETGGDAAVVDTPTGTAMLDAIRAALRG</sequence>
<dbReference type="EMBL" id="BROH01000001">
    <property type="protein sequence ID" value="GKY86502.1"/>
    <property type="molecule type" value="Genomic_DNA"/>
</dbReference>
<name>A0ABQ5LNB4_9RHOB</name>
<keyword evidence="3" id="KW-1185">Reference proteome</keyword>
<dbReference type="Gene3D" id="3.40.50.10090">
    <property type="match status" value="2"/>
</dbReference>
<accession>A0ABQ5LNB4</accession>
<dbReference type="GO" id="GO:0008168">
    <property type="term" value="F:methyltransferase activity"/>
    <property type="evidence" value="ECO:0007669"/>
    <property type="project" value="UniProtKB-KW"/>
</dbReference>
<dbReference type="SUPFAM" id="SSF69618">
    <property type="entry name" value="HemD-like"/>
    <property type="match status" value="1"/>
</dbReference>
<dbReference type="RefSeq" id="WP_281840468.1">
    <property type="nucleotide sequence ID" value="NZ_BROH01000001.1"/>
</dbReference>
<comment type="caution">
    <text evidence="2">The sequence shown here is derived from an EMBL/GenBank/DDBJ whole genome shotgun (WGS) entry which is preliminary data.</text>
</comment>
<dbReference type="InterPro" id="IPR036108">
    <property type="entry name" value="4pyrrol_syn_uPrphyn_synt_sf"/>
</dbReference>
<dbReference type="GO" id="GO:0032259">
    <property type="term" value="P:methylation"/>
    <property type="evidence" value="ECO:0007669"/>
    <property type="project" value="UniProtKB-KW"/>
</dbReference>
<organism evidence="2 3">
    <name type="scientific">Sinisalibacter aestuarii</name>
    <dbReference type="NCBI Taxonomy" id="2949426"/>
    <lineage>
        <taxon>Bacteria</taxon>
        <taxon>Pseudomonadati</taxon>
        <taxon>Pseudomonadota</taxon>
        <taxon>Alphaproteobacteria</taxon>
        <taxon>Rhodobacterales</taxon>
        <taxon>Roseobacteraceae</taxon>
        <taxon>Sinisalibacter</taxon>
    </lineage>
</organism>
<evidence type="ECO:0000313" key="3">
    <source>
        <dbReference type="Proteomes" id="UP001144205"/>
    </source>
</evidence>
<keyword evidence="2" id="KW-0489">Methyltransferase</keyword>
<protein>
    <submittedName>
        <fullName evidence="2">Uroporphyrinogen III methyltransferase</fullName>
    </submittedName>
</protein>
<feature type="domain" description="Tetrapyrrole biosynthesis uroporphyrinogen III synthase" evidence="1">
    <location>
        <begin position="27"/>
        <end position="214"/>
    </location>
</feature>
<dbReference type="Pfam" id="PF02602">
    <property type="entry name" value="HEM4"/>
    <property type="match status" value="1"/>
</dbReference>
<evidence type="ECO:0000259" key="1">
    <source>
        <dbReference type="Pfam" id="PF02602"/>
    </source>
</evidence>